<organism evidence="1 2">
    <name type="scientific">Gemmata obscuriglobus</name>
    <dbReference type="NCBI Taxonomy" id="114"/>
    <lineage>
        <taxon>Bacteria</taxon>
        <taxon>Pseudomonadati</taxon>
        <taxon>Planctomycetota</taxon>
        <taxon>Planctomycetia</taxon>
        <taxon>Gemmatales</taxon>
        <taxon>Gemmataceae</taxon>
        <taxon>Gemmata</taxon>
    </lineage>
</organism>
<keyword evidence="2" id="KW-1185">Reference proteome</keyword>
<dbReference type="AlphaFoldDB" id="A0A2Z3H9N2"/>
<dbReference type="KEGG" id="gog:C1280_29220"/>
<reference evidence="1 2" key="1">
    <citation type="submission" date="2018-01" db="EMBL/GenBank/DDBJ databases">
        <title>G. obscuriglobus.</title>
        <authorList>
            <person name="Franke J."/>
            <person name="Blomberg W."/>
            <person name="Selmecki A."/>
        </authorList>
    </citation>
    <scope>NUCLEOTIDE SEQUENCE [LARGE SCALE GENOMIC DNA]</scope>
    <source>
        <strain evidence="1 2">DSM 5831</strain>
    </source>
</reference>
<dbReference type="OrthoDB" id="286822at2"/>
<sequence length="91" mass="10037">MAPDWPVLSDRFRDVFGNPFRSIAVAREWLTSDVRALAEGIYAERAFDGLPILADALQEAGCDSEDLLNHLRGEGPHVRGCWALDLVLGKS</sequence>
<evidence type="ECO:0000313" key="2">
    <source>
        <dbReference type="Proteomes" id="UP000245802"/>
    </source>
</evidence>
<protein>
    <recommendedName>
        <fullName evidence="3">SMI1/KNR4 family protein</fullName>
    </recommendedName>
</protein>
<name>A0A2Z3H9N2_9BACT</name>
<dbReference type="Proteomes" id="UP000245802">
    <property type="component" value="Chromosome"/>
</dbReference>
<evidence type="ECO:0008006" key="3">
    <source>
        <dbReference type="Google" id="ProtNLM"/>
    </source>
</evidence>
<evidence type="ECO:0000313" key="1">
    <source>
        <dbReference type="EMBL" id="AWM42438.1"/>
    </source>
</evidence>
<gene>
    <name evidence="1" type="ORF">C1280_29220</name>
</gene>
<dbReference type="EMBL" id="CP025958">
    <property type="protein sequence ID" value="AWM42438.1"/>
    <property type="molecule type" value="Genomic_DNA"/>
</dbReference>
<proteinExistence type="predicted"/>
<accession>A0A2Z3H9N2</accession>